<dbReference type="GO" id="GO:0016887">
    <property type="term" value="F:ATP hydrolysis activity"/>
    <property type="evidence" value="ECO:0007669"/>
    <property type="project" value="InterPro"/>
</dbReference>
<name>A0A841EMA5_9BACT</name>
<accession>A0A841EMA5</accession>
<keyword evidence="4 10" id="KW-0067">ATP-binding</keyword>
<dbReference type="EC" id="3.6.3.-" evidence="10"/>
<dbReference type="PANTHER" id="PTHR43394:SF1">
    <property type="entry name" value="ATP-BINDING CASSETTE SUB-FAMILY B MEMBER 10, MITOCHONDRIAL"/>
    <property type="match status" value="1"/>
</dbReference>
<dbReference type="Gene3D" id="3.40.50.300">
    <property type="entry name" value="P-loop containing nucleotide triphosphate hydrolases"/>
    <property type="match status" value="1"/>
</dbReference>
<dbReference type="CDD" id="cd18552">
    <property type="entry name" value="ABC_6TM_MsbA_like"/>
    <property type="match status" value="1"/>
</dbReference>
<feature type="transmembrane region" description="Helical" evidence="7">
    <location>
        <begin position="21"/>
        <end position="43"/>
    </location>
</feature>
<dbReference type="GO" id="GO:0005524">
    <property type="term" value="F:ATP binding"/>
    <property type="evidence" value="ECO:0007669"/>
    <property type="project" value="UniProtKB-KW"/>
</dbReference>
<dbReference type="PANTHER" id="PTHR43394">
    <property type="entry name" value="ATP-DEPENDENT PERMEASE MDL1, MITOCHONDRIAL"/>
    <property type="match status" value="1"/>
</dbReference>
<keyword evidence="11" id="KW-1185">Reference proteome</keyword>
<comment type="caution">
    <text evidence="10">The sequence shown here is derived from an EMBL/GenBank/DDBJ whole genome shotgun (WGS) entry which is preliminary data.</text>
</comment>
<evidence type="ECO:0000313" key="11">
    <source>
        <dbReference type="Proteomes" id="UP000524404"/>
    </source>
</evidence>
<evidence type="ECO:0000256" key="3">
    <source>
        <dbReference type="ARBA" id="ARBA00022741"/>
    </source>
</evidence>
<keyword evidence="10" id="KW-0378">Hydrolase</keyword>
<evidence type="ECO:0000259" key="9">
    <source>
        <dbReference type="PROSITE" id="PS50929"/>
    </source>
</evidence>
<gene>
    <name evidence="10" type="ORF">HNP25_000528</name>
</gene>
<evidence type="ECO:0000259" key="8">
    <source>
        <dbReference type="PROSITE" id="PS50893"/>
    </source>
</evidence>
<feature type="domain" description="ABC transporter" evidence="8">
    <location>
        <begin position="374"/>
        <end position="607"/>
    </location>
</feature>
<dbReference type="RefSeq" id="WP_184129789.1">
    <property type="nucleotide sequence ID" value="NZ_JACHKT010000002.1"/>
</dbReference>
<evidence type="ECO:0000256" key="1">
    <source>
        <dbReference type="ARBA" id="ARBA00004651"/>
    </source>
</evidence>
<keyword evidence="5 7" id="KW-1133">Transmembrane helix</keyword>
<dbReference type="FunFam" id="3.40.50.300:FF:000218">
    <property type="entry name" value="Multidrug ABC transporter ATP-binding protein"/>
    <property type="match status" value="1"/>
</dbReference>
<dbReference type="SMART" id="SM00382">
    <property type="entry name" value="AAA"/>
    <property type="match status" value="1"/>
</dbReference>
<evidence type="ECO:0000256" key="2">
    <source>
        <dbReference type="ARBA" id="ARBA00022692"/>
    </source>
</evidence>
<dbReference type="InterPro" id="IPR011527">
    <property type="entry name" value="ABC1_TM_dom"/>
</dbReference>
<evidence type="ECO:0000256" key="6">
    <source>
        <dbReference type="ARBA" id="ARBA00023136"/>
    </source>
</evidence>
<comment type="subcellular location">
    <subcellularLocation>
        <location evidence="1">Cell membrane</location>
        <topology evidence="1">Multi-pass membrane protein</topology>
    </subcellularLocation>
</comment>
<protein>
    <submittedName>
        <fullName evidence="10">Subfamily B ATP-binding cassette protein MsbA</fullName>
        <ecNumber evidence="10">3.6.3.-</ecNumber>
    </submittedName>
</protein>
<keyword evidence="6 7" id="KW-0472">Membrane</keyword>
<evidence type="ECO:0000313" key="10">
    <source>
        <dbReference type="EMBL" id="MBB6001888.1"/>
    </source>
</evidence>
<dbReference type="InterPro" id="IPR003439">
    <property type="entry name" value="ABC_transporter-like_ATP-bd"/>
</dbReference>
<organism evidence="10 11">
    <name type="scientific">Arcicella rosea</name>
    <dbReference type="NCBI Taxonomy" id="502909"/>
    <lineage>
        <taxon>Bacteria</taxon>
        <taxon>Pseudomonadati</taxon>
        <taxon>Bacteroidota</taxon>
        <taxon>Cytophagia</taxon>
        <taxon>Cytophagales</taxon>
        <taxon>Flectobacillaceae</taxon>
        <taxon>Arcicella</taxon>
    </lineage>
</organism>
<dbReference type="CDD" id="cd03251">
    <property type="entry name" value="ABCC_MsbA"/>
    <property type="match status" value="1"/>
</dbReference>
<dbReference type="SUPFAM" id="SSF52540">
    <property type="entry name" value="P-loop containing nucleoside triphosphate hydrolases"/>
    <property type="match status" value="1"/>
</dbReference>
<dbReference type="Pfam" id="PF00005">
    <property type="entry name" value="ABC_tran"/>
    <property type="match status" value="1"/>
</dbReference>
<dbReference type="InterPro" id="IPR003593">
    <property type="entry name" value="AAA+_ATPase"/>
</dbReference>
<proteinExistence type="predicted"/>
<dbReference type="InterPro" id="IPR039421">
    <property type="entry name" value="Type_1_exporter"/>
</dbReference>
<dbReference type="Gene3D" id="1.20.1560.10">
    <property type="entry name" value="ABC transporter type 1, transmembrane domain"/>
    <property type="match status" value="1"/>
</dbReference>
<feature type="domain" description="ABC transmembrane type-1" evidence="9">
    <location>
        <begin position="22"/>
        <end position="340"/>
    </location>
</feature>
<dbReference type="PROSITE" id="PS50929">
    <property type="entry name" value="ABC_TM1F"/>
    <property type="match status" value="1"/>
</dbReference>
<dbReference type="GO" id="GO:0015421">
    <property type="term" value="F:ABC-type oligopeptide transporter activity"/>
    <property type="evidence" value="ECO:0007669"/>
    <property type="project" value="TreeGrafter"/>
</dbReference>
<dbReference type="GO" id="GO:0005886">
    <property type="term" value="C:plasma membrane"/>
    <property type="evidence" value="ECO:0007669"/>
    <property type="project" value="UniProtKB-SubCell"/>
</dbReference>
<keyword evidence="3" id="KW-0547">Nucleotide-binding</keyword>
<dbReference type="EMBL" id="JACHKT010000002">
    <property type="protein sequence ID" value="MBB6001888.1"/>
    <property type="molecule type" value="Genomic_DNA"/>
</dbReference>
<dbReference type="InterPro" id="IPR027417">
    <property type="entry name" value="P-loop_NTPase"/>
</dbReference>
<dbReference type="InterPro" id="IPR036640">
    <property type="entry name" value="ABC1_TM_sf"/>
</dbReference>
<dbReference type="PROSITE" id="PS50893">
    <property type="entry name" value="ABC_TRANSPORTER_2"/>
    <property type="match status" value="1"/>
</dbReference>
<dbReference type="Pfam" id="PF00664">
    <property type="entry name" value="ABC_membrane"/>
    <property type="match status" value="1"/>
</dbReference>
<dbReference type="Proteomes" id="UP000524404">
    <property type="component" value="Unassembled WGS sequence"/>
</dbReference>
<dbReference type="PROSITE" id="PS00211">
    <property type="entry name" value="ABC_TRANSPORTER_1"/>
    <property type="match status" value="1"/>
</dbReference>
<evidence type="ECO:0000256" key="5">
    <source>
        <dbReference type="ARBA" id="ARBA00022989"/>
    </source>
</evidence>
<evidence type="ECO:0000256" key="7">
    <source>
        <dbReference type="SAM" id="Phobius"/>
    </source>
</evidence>
<sequence>MKTYLRILQYAESLKAFAFPYFILSLLASLFGILNFTLLIPLLDVLFDKVQAIDLQKFSVKPVFSLESDYFKEIFNYYFYQIIALYGRMGALKFACIAIVVSVVCSNIFRYFSQRILKTVEAQTIASLRQAIFEKTLNLHFGFFNNERKGNLMAHLTTDVQEVENSVGRAFTASFKEVFTLVMYFVFLFNMSVKLTLFSLLILPISGGVIATISRRLRRAAREVQERQSAMIGTLDEVFGGMRIVKGFNAEKVVAEKFKEQNYGYKSAVLRMVYRQEMTSPVSEALGVTVIAGILLYGGSLVINNDESLSASTFISFIILFSQVMRPAKVIADAFSGVQRGIASAERILKLIDTVPAIQDAKDAVAIPEFKEEIEFKNVSFEYQEGRKVLDNISFKIQKGKTVALVGTSGGGKSTLADLVPRFYDPTEGQILMDGIDLKQITQASLSKQIGIVTQESILFNDTVANNITFGSVATSEKIEEAAKIANAHQYISQLADGYQTFIGDRGGRLSGGQRQRLSIARAVLKNPPILILDEATSALDTESEKLVQEALTHLMKNRTTLVIAHRLSTIQHADEILVINHGKIVERGTHNELLANENGFYKKLNSMQEL</sequence>
<dbReference type="AlphaFoldDB" id="A0A841EMA5"/>
<feature type="transmembrane region" description="Helical" evidence="7">
    <location>
        <begin position="78"/>
        <end position="109"/>
    </location>
</feature>
<dbReference type="SUPFAM" id="SSF90123">
    <property type="entry name" value="ABC transporter transmembrane region"/>
    <property type="match status" value="1"/>
</dbReference>
<dbReference type="InterPro" id="IPR017871">
    <property type="entry name" value="ABC_transporter-like_CS"/>
</dbReference>
<keyword evidence="2 7" id="KW-0812">Transmembrane</keyword>
<evidence type="ECO:0000256" key="4">
    <source>
        <dbReference type="ARBA" id="ARBA00022840"/>
    </source>
</evidence>
<reference evidence="10 11" key="1">
    <citation type="submission" date="2020-08" db="EMBL/GenBank/DDBJ databases">
        <title>Functional genomics of gut bacteria from endangered species of beetles.</title>
        <authorList>
            <person name="Carlos-Shanley C."/>
        </authorList>
    </citation>
    <scope>NUCLEOTIDE SEQUENCE [LARGE SCALE GENOMIC DNA]</scope>
    <source>
        <strain evidence="10 11">S00070</strain>
    </source>
</reference>